<gene>
    <name evidence="1" type="ORF">PPRIM_AZ9-3.1.T1200002</name>
</gene>
<organism evidence="1 2">
    <name type="scientific">Paramecium primaurelia</name>
    <dbReference type="NCBI Taxonomy" id="5886"/>
    <lineage>
        <taxon>Eukaryota</taxon>
        <taxon>Sar</taxon>
        <taxon>Alveolata</taxon>
        <taxon>Ciliophora</taxon>
        <taxon>Intramacronucleata</taxon>
        <taxon>Oligohymenophorea</taxon>
        <taxon>Peniculida</taxon>
        <taxon>Parameciidae</taxon>
        <taxon>Paramecium</taxon>
    </lineage>
</organism>
<dbReference type="Proteomes" id="UP000688137">
    <property type="component" value="Unassembled WGS sequence"/>
</dbReference>
<evidence type="ECO:0000313" key="2">
    <source>
        <dbReference type="Proteomes" id="UP000688137"/>
    </source>
</evidence>
<reference evidence="1" key="1">
    <citation type="submission" date="2021-01" db="EMBL/GenBank/DDBJ databases">
        <authorList>
            <consortium name="Genoscope - CEA"/>
            <person name="William W."/>
        </authorList>
    </citation>
    <scope>NUCLEOTIDE SEQUENCE</scope>
</reference>
<protein>
    <submittedName>
        <fullName evidence="1">Uncharacterized protein</fullName>
    </submittedName>
</protein>
<accession>A0A8S1PIA7</accession>
<sequence>MIQNEKNDFKIEILINEFKLCKASINNFHQLISLIKLQGSINQQFFQGLQVVIYFNNALCRENHKIKILILSQNIDKIKNLMKHSKNSIISIDISTQKNLQFQILRVMWDCKRQVTLCVCKKGQNEVNGQCLDLFNQILSIFQRKEFTLVSSQLTYFPSFSKICKLYIINNCLHCFVYIGDSQSNSLDNLDKSFYYEENSVKLVSLMLRWFYISLLFGKMYKVDSKYIKLFNFVCMRIQRSMYCINFREVSSFSKNQQM</sequence>
<name>A0A8S1PIA7_PARPR</name>
<dbReference type="EMBL" id="CAJJDM010000123">
    <property type="protein sequence ID" value="CAD8103042.1"/>
    <property type="molecule type" value="Genomic_DNA"/>
</dbReference>
<proteinExistence type="predicted"/>
<dbReference type="AlphaFoldDB" id="A0A8S1PIA7"/>
<comment type="caution">
    <text evidence="1">The sequence shown here is derived from an EMBL/GenBank/DDBJ whole genome shotgun (WGS) entry which is preliminary data.</text>
</comment>
<evidence type="ECO:0000313" key="1">
    <source>
        <dbReference type="EMBL" id="CAD8103042.1"/>
    </source>
</evidence>
<keyword evidence="2" id="KW-1185">Reference proteome</keyword>